<dbReference type="OrthoDB" id="9804380at2"/>
<organism evidence="1 2">
    <name type="scientific">Carboxydocella sporoproducens DSM 16521</name>
    <dbReference type="NCBI Taxonomy" id="1121270"/>
    <lineage>
        <taxon>Bacteria</taxon>
        <taxon>Bacillati</taxon>
        <taxon>Bacillota</taxon>
        <taxon>Clostridia</taxon>
        <taxon>Eubacteriales</taxon>
        <taxon>Clostridiales Family XVI. Incertae Sedis</taxon>
        <taxon>Carboxydocella</taxon>
    </lineage>
</organism>
<dbReference type="AlphaFoldDB" id="A0A1T4M211"/>
<evidence type="ECO:0000313" key="1">
    <source>
        <dbReference type="EMBL" id="SJZ60993.1"/>
    </source>
</evidence>
<keyword evidence="2" id="KW-1185">Reference proteome</keyword>
<gene>
    <name evidence="1" type="ORF">SAMN02745885_00388</name>
</gene>
<reference evidence="2" key="1">
    <citation type="submission" date="2017-02" db="EMBL/GenBank/DDBJ databases">
        <authorList>
            <person name="Varghese N."/>
            <person name="Submissions S."/>
        </authorList>
    </citation>
    <scope>NUCLEOTIDE SEQUENCE [LARGE SCALE GENOMIC DNA]</scope>
    <source>
        <strain evidence="2">DSM 16521</strain>
    </source>
</reference>
<name>A0A1T4M211_9FIRM</name>
<dbReference type="EMBL" id="FUXM01000003">
    <property type="protein sequence ID" value="SJZ60993.1"/>
    <property type="molecule type" value="Genomic_DNA"/>
</dbReference>
<dbReference type="Proteomes" id="UP000189933">
    <property type="component" value="Unassembled WGS sequence"/>
</dbReference>
<protein>
    <submittedName>
        <fullName evidence="1">Uncharacterized protein</fullName>
    </submittedName>
</protein>
<proteinExistence type="predicted"/>
<dbReference type="RefSeq" id="WP_078664541.1">
    <property type="nucleotide sequence ID" value="NZ_FUXM01000003.1"/>
</dbReference>
<accession>A0A1T4M211</accession>
<evidence type="ECO:0000313" key="2">
    <source>
        <dbReference type="Proteomes" id="UP000189933"/>
    </source>
</evidence>
<sequence>MPASIKQLLGITRVEDELVILSRDRYRAILEVQPPSLGLYDWEKCHQFDLAFARLMDGLNFPLQILVRPVPVDLSSLEEKLNQLLAREFMESRIKLLKAYARWLYQAVQQKQVAEKKIYLILGWDAVQVREGALQQAREELDERCRLVQQLARKEGIGIRRLNTIEIFDFLYRCLNPGLAERQEIEWQKFLADGKKEKPWIKLKKPLT</sequence>